<sequence>MSNLPNLLIVVADGEHARFLRLAANNALHCECAFDSTAAHKQSSDLGTDHPGASMHTGSTAHHALNPQHDPKDLEKLKFAGFVAQRINAAAADEGFGRLILVAPPHILAAVYAELDTRSKAFTLNTLAKDLTKVPDHELWPHVKTWVPRVHRFVNTPAAAR</sequence>
<proteinExistence type="predicted"/>
<reference evidence="2 3" key="1">
    <citation type="journal article" date="2018" name="Arch. Microbiol.">
        <title>New insights into the metabolic potential of the phototrophic purple bacterium Rhodopila globiformis DSM 161(T) from its draft genome sequence and evidence for a vanadium-dependent nitrogenase.</title>
        <authorList>
            <person name="Imhoff J.F."/>
            <person name="Rahn T."/>
            <person name="Kunzel S."/>
            <person name="Neulinger S.C."/>
        </authorList>
    </citation>
    <scope>NUCLEOTIDE SEQUENCE [LARGE SCALE GENOMIC DNA]</scope>
    <source>
        <strain evidence="2 3">DSM 161</strain>
    </source>
</reference>
<accession>A0A2S6N381</accession>
<name>A0A2S6N381_RHOGL</name>
<evidence type="ECO:0000313" key="3">
    <source>
        <dbReference type="Proteomes" id="UP000239724"/>
    </source>
</evidence>
<dbReference type="OrthoDB" id="9812459at2"/>
<organism evidence="2 3">
    <name type="scientific">Rhodopila globiformis</name>
    <name type="common">Rhodopseudomonas globiformis</name>
    <dbReference type="NCBI Taxonomy" id="1071"/>
    <lineage>
        <taxon>Bacteria</taxon>
        <taxon>Pseudomonadati</taxon>
        <taxon>Pseudomonadota</taxon>
        <taxon>Alphaproteobacteria</taxon>
        <taxon>Acetobacterales</taxon>
        <taxon>Acetobacteraceae</taxon>
        <taxon>Rhodopila</taxon>
    </lineage>
</organism>
<dbReference type="RefSeq" id="WP_104521106.1">
    <property type="nucleotide sequence ID" value="NZ_NHRY01000234.1"/>
</dbReference>
<dbReference type="Proteomes" id="UP000239724">
    <property type="component" value="Unassembled WGS sequence"/>
</dbReference>
<evidence type="ECO:0000313" key="2">
    <source>
        <dbReference type="EMBL" id="PPQ29052.1"/>
    </source>
</evidence>
<comment type="caution">
    <text evidence="2">The sequence shown here is derived from an EMBL/GenBank/DDBJ whole genome shotgun (WGS) entry which is preliminary data.</text>
</comment>
<dbReference type="Pfam" id="PF10116">
    <property type="entry name" value="Host_attach"/>
    <property type="match status" value="1"/>
</dbReference>
<protein>
    <recommendedName>
        <fullName evidence="4">Host attachment protein</fullName>
    </recommendedName>
</protein>
<evidence type="ECO:0008006" key="4">
    <source>
        <dbReference type="Google" id="ProtNLM"/>
    </source>
</evidence>
<dbReference type="InterPro" id="IPR019291">
    <property type="entry name" value="Host_attachment_protein"/>
</dbReference>
<evidence type="ECO:0000256" key="1">
    <source>
        <dbReference type="SAM" id="MobiDB-lite"/>
    </source>
</evidence>
<keyword evidence="3" id="KW-1185">Reference proteome</keyword>
<gene>
    <name evidence="2" type="ORF">CCS01_22725</name>
</gene>
<dbReference type="EMBL" id="NHRY01000234">
    <property type="protein sequence ID" value="PPQ29052.1"/>
    <property type="molecule type" value="Genomic_DNA"/>
</dbReference>
<dbReference type="AlphaFoldDB" id="A0A2S6N381"/>
<feature type="region of interest" description="Disordered" evidence="1">
    <location>
        <begin position="41"/>
        <end position="68"/>
    </location>
</feature>